<organism evidence="5 6">
    <name type="scientific">Trichomonas vaginalis (strain ATCC PRA-98 / G3)</name>
    <dbReference type="NCBI Taxonomy" id="412133"/>
    <lineage>
        <taxon>Eukaryota</taxon>
        <taxon>Metamonada</taxon>
        <taxon>Parabasalia</taxon>
        <taxon>Trichomonadida</taxon>
        <taxon>Trichomonadidae</taxon>
        <taxon>Trichomonas</taxon>
    </lineage>
</organism>
<evidence type="ECO:0000256" key="2">
    <source>
        <dbReference type="ARBA" id="ARBA00022737"/>
    </source>
</evidence>
<dbReference type="eggNOG" id="KOG0027">
    <property type="taxonomic scope" value="Eukaryota"/>
</dbReference>
<sequence>MQAPKAYNYTQEEINGLHAVFNQIDTDHNGLVNQPEFYNFLVQAQMDTRFIKATYKVFDENHDGNLSFEEFLAYLDACNKSGADPRYLFRLIYQAVDTDNDGYLSCDELVVFTDLCGQSMSRSQVDEELKKIDVDSNGKIDFNELCRAFSI</sequence>
<dbReference type="VEuPathDB" id="TrichDB:TVAGG3_0689160"/>
<name>A2F8W5_TRIV3</name>
<dbReference type="VEuPathDB" id="TrichDB:TVAG_403290"/>
<dbReference type="Gene3D" id="1.10.238.10">
    <property type="entry name" value="EF-hand"/>
    <property type="match status" value="2"/>
</dbReference>
<keyword evidence="3" id="KW-0106">Calcium</keyword>
<dbReference type="InParanoid" id="A2F8W5"/>
<feature type="domain" description="EF-hand" evidence="4">
    <location>
        <begin position="120"/>
        <end position="151"/>
    </location>
</feature>
<evidence type="ECO:0000259" key="4">
    <source>
        <dbReference type="PROSITE" id="PS50222"/>
    </source>
</evidence>
<dbReference type="InterPro" id="IPR011992">
    <property type="entry name" value="EF-hand-dom_pair"/>
</dbReference>
<dbReference type="OMA" id="KGIDNDS"/>
<gene>
    <name evidence="5" type="ORF">TVAG_403290</name>
</gene>
<dbReference type="GO" id="GO:0005509">
    <property type="term" value="F:calcium ion binding"/>
    <property type="evidence" value="ECO:0007669"/>
    <property type="project" value="InterPro"/>
</dbReference>
<evidence type="ECO:0000313" key="6">
    <source>
        <dbReference type="Proteomes" id="UP000001542"/>
    </source>
</evidence>
<evidence type="ECO:0000313" key="5">
    <source>
        <dbReference type="EMBL" id="EAX98647.1"/>
    </source>
</evidence>
<dbReference type="STRING" id="5722.A2F8W5"/>
<dbReference type="CDD" id="cd00051">
    <property type="entry name" value="EFh"/>
    <property type="match status" value="1"/>
</dbReference>
<dbReference type="KEGG" id="tva:4756447"/>
<dbReference type="SMART" id="SM00054">
    <property type="entry name" value="EFh"/>
    <property type="match status" value="4"/>
</dbReference>
<dbReference type="PANTHER" id="PTHR45942">
    <property type="entry name" value="PROTEIN PHOSPATASE 3 REGULATORY SUBUNIT B ALPHA ISOFORM TYPE 1"/>
    <property type="match status" value="1"/>
</dbReference>
<protein>
    <submittedName>
        <fullName evidence="5">EF hand family protein</fullName>
    </submittedName>
</protein>
<keyword evidence="6" id="KW-1185">Reference proteome</keyword>
<feature type="domain" description="EF-hand" evidence="4">
    <location>
        <begin position="89"/>
        <end position="119"/>
    </location>
</feature>
<dbReference type="OrthoDB" id="191686at2759"/>
<keyword evidence="2" id="KW-0677">Repeat</keyword>
<dbReference type="Pfam" id="PF13499">
    <property type="entry name" value="EF-hand_7"/>
    <property type="match status" value="2"/>
</dbReference>
<accession>A2F8W5</accession>
<evidence type="ECO:0000256" key="1">
    <source>
        <dbReference type="ARBA" id="ARBA00022723"/>
    </source>
</evidence>
<dbReference type="FunFam" id="1.10.238.10:FF:000003">
    <property type="entry name" value="Calmodulin A"/>
    <property type="match status" value="1"/>
</dbReference>
<dbReference type="SUPFAM" id="SSF47473">
    <property type="entry name" value="EF-hand"/>
    <property type="match status" value="1"/>
</dbReference>
<dbReference type="RefSeq" id="XP_001311577.1">
    <property type="nucleotide sequence ID" value="XM_001311576.1"/>
</dbReference>
<reference evidence="5" key="1">
    <citation type="submission" date="2006-10" db="EMBL/GenBank/DDBJ databases">
        <authorList>
            <person name="Amadeo P."/>
            <person name="Zhao Q."/>
            <person name="Wortman J."/>
            <person name="Fraser-Liggett C."/>
            <person name="Carlton J."/>
        </authorList>
    </citation>
    <scope>NUCLEOTIDE SEQUENCE</scope>
    <source>
        <strain evidence="5">G3</strain>
    </source>
</reference>
<dbReference type="InterPro" id="IPR002048">
    <property type="entry name" value="EF_hand_dom"/>
</dbReference>
<dbReference type="PROSITE" id="PS50222">
    <property type="entry name" value="EF_HAND_2"/>
    <property type="match status" value="3"/>
</dbReference>
<evidence type="ECO:0000256" key="3">
    <source>
        <dbReference type="ARBA" id="ARBA00022837"/>
    </source>
</evidence>
<dbReference type="EMBL" id="DS113667">
    <property type="protein sequence ID" value="EAX98647.1"/>
    <property type="molecule type" value="Genomic_DNA"/>
</dbReference>
<dbReference type="Proteomes" id="UP000001542">
    <property type="component" value="Unassembled WGS sequence"/>
</dbReference>
<proteinExistence type="predicted"/>
<keyword evidence="1" id="KW-0479">Metal-binding</keyword>
<reference evidence="5" key="2">
    <citation type="journal article" date="2007" name="Science">
        <title>Draft genome sequence of the sexually transmitted pathogen Trichomonas vaginalis.</title>
        <authorList>
            <person name="Carlton J.M."/>
            <person name="Hirt R.P."/>
            <person name="Silva J.C."/>
            <person name="Delcher A.L."/>
            <person name="Schatz M."/>
            <person name="Zhao Q."/>
            <person name="Wortman J.R."/>
            <person name="Bidwell S.L."/>
            <person name="Alsmark U.C.M."/>
            <person name="Besteiro S."/>
            <person name="Sicheritz-Ponten T."/>
            <person name="Noel C.J."/>
            <person name="Dacks J.B."/>
            <person name="Foster P.G."/>
            <person name="Simillion C."/>
            <person name="Van de Peer Y."/>
            <person name="Miranda-Saavedra D."/>
            <person name="Barton G.J."/>
            <person name="Westrop G.D."/>
            <person name="Mueller S."/>
            <person name="Dessi D."/>
            <person name="Fiori P.L."/>
            <person name="Ren Q."/>
            <person name="Paulsen I."/>
            <person name="Zhang H."/>
            <person name="Bastida-Corcuera F.D."/>
            <person name="Simoes-Barbosa A."/>
            <person name="Brown M.T."/>
            <person name="Hayes R.D."/>
            <person name="Mukherjee M."/>
            <person name="Okumura C.Y."/>
            <person name="Schneider R."/>
            <person name="Smith A.J."/>
            <person name="Vanacova S."/>
            <person name="Villalvazo M."/>
            <person name="Haas B.J."/>
            <person name="Pertea M."/>
            <person name="Feldblyum T.V."/>
            <person name="Utterback T.R."/>
            <person name="Shu C.L."/>
            <person name="Osoegawa K."/>
            <person name="de Jong P.J."/>
            <person name="Hrdy I."/>
            <person name="Horvathova L."/>
            <person name="Zubacova Z."/>
            <person name="Dolezal P."/>
            <person name="Malik S.B."/>
            <person name="Logsdon J.M. Jr."/>
            <person name="Henze K."/>
            <person name="Gupta A."/>
            <person name="Wang C.C."/>
            <person name="Dunne R.L."/>
            <person name="Upcroft J.A."/>
            <person name="Upcroft P."/>
            <person name="White O."/>
            <person name="Salzberg S.L."/>
            <person name="Tang P."/>
            <person name="Chiu C.-H."/>
            <person name="Lee Y.-S."/>
            <person name="Embley T.M."/>
            <person name="Coombs G.H."/>
            <person name="Mottram J.C."/>
            <person name="Tachezy J."/>
            <person name="Fraser-Liggett C.M."/>
            <person name="Johnson P.J."/>
        </authorList>
    </citation>
    <scope>NUCLEOTIDE SEQUENCE [LARGE SCALE GENOMIC DNA]</scope>
    <source>
        <strain evidence="5">G3</strain>
    </source>
</reference>
<dbReference type="PROSITE" id="PS00018">
    <property type="entry name" value="EF_HAND_1"/>
    <property type="match status" value="3"/>
</dbReference>
<dbReference type="InterPro" id="IPR018247">
    <property type="entry name" value="EF_Hand_1_Ca_BS"/>
</dbReference>
<feature type="domain" description="EF-hand" evidence="4">
    <location>
        <begin position="46"/>
        <end position="81"/>
    </location>
</feature>
<dbReference type="AlphaFoldDB" id="A2F8W5"/>
<dbReference type="SMR" id="A2F8W5"/>